<evidence type="ECO:0000313" key="6">
    <source>
        <dbReference type="EMBL" id="KAJ1731048.1"/>
    </source>
</evidence>
<dbReference type="InterPro" id="IPR019775">
    <property type="entry name" value="WD40_repeat_CS"/>
</dbReference>
<dbReference type="SUPFAM" id="SSF50978">
    <property type="entry name" value="WD40 repeat-like"/>
    <property type="match status" value="1"/>
</dbReference>
<dbReference type="PANTHER" id="PTHR13831">
    <property type="entry name" value="MEMBER OF THE HIR1 FAMILY OF WD-REPEAT PROTEINS"/>
    <property type="match status" value="1"/>
</dbReference>
<dbReference type="Gene3D" id="2.130.10.10">
    <property type="entry name" value="YVTN repeat-like/Quinoprotein amine dehydrogenase"/>
    <property type="match status" value="2"/>
</dbReference>
<dbReference type="GO" id="GO:0006338">
    <property type="term" value="P:chromatin remodeling"/>
    <property type="evidence" value="ECO:0007669"/>
    <property type="project" value="TreeGrafter"/>
</dbReference>
<proteinExistence type="predicted"/>
<evidence type="ECO:0000256" key="3">
    <source>
        <dbReference type="ARBA" id="ARBA00022737"/>
    </source>
</evidence>
<evidence type="ECO:0000256" key="2">
    <source>
        <dbReference type="ARBA" id="ARBA00022574"/>
    </source>
</evidence>
<feature type="repeat" description="WD" evidence="4">
    <location>
        <begin position="21"/>
        <end position="55"/>
    </location>
</feature>
<keyword evidence="2 4" id="KW-0853">WD repeat</keyword>
<organism evidence="6 7">
    <name type="scientific">Coemansia biformis</name>
    <dbReference type="NCBI Taxonomy" id="1286918"/>
    <lineage>
        <taxon>Eukaryota</taxon>
        <taxon>Fungi</taxon>
        <taxon>Fungi incertae sedis</taxon>
        <taxon>Zoopagomycota</taxon>
        <taxon>Kickxellomycotina</taxon>
        <taxon>Kickxellomycetes</taxon>
        <taxon>Kickxellales</taxon>
        <taxon>Kickxellaceae</taxon>
        <taxon>Coemansia</taxon>
    </lineage>
</organism>
<keyword evidence="7" id="KW-1185">Reference proteome</keyword>
<dbReference type="InterPro" id="IPR001680">
    <property type="entry name" value="WD40_rpt"/>
</dbReference>
<dbReference type="OrthoDB" id="1741719at2759"/>
<dbReference type="InterPro" id="IPR031120">
    <property type="entry name" value="HIR1-like"/>
</dbReference>
<dbReference type="PROSITE" id="PS00678">
    <property type="entry name" value="WD_REPEATS_1"/>
    <property type="match status" value="1"/>
</dbReference>
<dbReference type="PANTHER" id="PTHR13831:SF0">
    <property type="entry name" value="PROTEIN HIRA"/>
    <property type="match status" value="1"/>
</dbReference>
<dbReference type="Proteomes" id="UP001143981">
    <property type="component" value="Unassembled WGS sequence"/>
</dbReference>
<protein>
    <submittedName>
        <fullName evidence="6">HIR complex subunit</fullName>
    </submittedName>
</protein>
<feature type="repeat" description="WD" evidence="4">
    <location>
        <begin position="64"/>
        <end position="106"/>
    </location>
</feature>
<dbReference type="PROSITE" id="PS50294">
    <property type="entry name" value="WD_REPEATS_REGION"/>
    <property type="match status" value="3"/>
</dbReference>
<dbReference type="PROSITE" id="PS50082">
    <property type="entry name" value="WD_REPEATS_2"/>
    <property type="match status" value="3"/>
</dbReference>
<dbReference type="GO" id="GO:0006351">
    <property type="term" value="P:DNA-templated transcription"/>
    <property type="evidence" value="ECO:0007669"/>
    <property type="project" value="InterPro"/>
</dbReference>
<dbReference type="GO" id="GO:0000785">
    <property type="term" value="C:chromatin"/>
    <property type="evidence" value="ECO:0007669"/>
    <property type="project" value="TreeGrafter"/>
</dbReference>
<evidence type="ECO:0000256" key="1">
    <source>
        <dbReference type="ARBA" id="ARBA00002677"/>
    </source>
</evidence>
<feature type="region of interest" description="Disordered" evidence="5">
    <location>
        <begin position="485"/>
        <end position="506"/>
    </location>
</feature>
<feature type="repeat" description="WD" evidence="4">
    <location>
        <begin position="126"/>
        <end position="167"/>
    </location>
</feature>
<name>A0A9W7Y7T9_9FUNG</name>
<evidence type="ECO:0000256" key="4">
    <source>
        <dbReference type="PROSITE-ProRule" id="PRU00221"/>
    </source>
</evidence>
<evidence type="ECO:0000313" key="7">
    <source>
        <dbReference type="Proteomes" id="UP001143981"/>
    </source>
</evidence>
<dbReference type="GO" id="GO:0005634">
    <property type="term" value="C:nucleus"/>
    <property type="evidence" value="ECO:0007669"/>
    <property type="project" value="InterPro"/>
</dbReference>
<gene>
    <name evidence="6" type="primary">HIR1</name>
    <name evidence="6" type="ORF">LPJ61_002721</name>
</gene>
<dbReference type="InterPro" id="IPR015943">
    <property type="entry name" value="WD40/YVTN_repeat-like_dom_sf"/>
</dbReference>
<dbReference type="AlphaFoldDB" id="A0A9W7Y7T9"/>
<keyword evidence="3" id="KW-0677">Repeat</keyword>
<dbReference type="Pfam" id="PF00400">
    <property type="entry name" value="WD40"/>
    <property type="match status" value="3"/>
</dbReference>
<dbReference type="Pfam" id="PF09453">
    <property type="entry name" value="HIRA_B"/>
    <property type="match status" value="1"/>
</dbReference>
<comment type="function">
    <text evidence="1">Required for replication-independent chromatin assembly and for the periodic repression of histone gene transcription during the cell cycle.</text>
</comment>
<evidence type="ECO:0000256" key="5">
    <source>
        <dbReference type="SAM" id="MobiDB-lite"/>
    </source>
</evidence>
<dbReference type="GO" id="GO:0031491">
    <property type="term" value="F:nucleosome binding"/>
    <property type="evidence" value="ECO:0007669"/>
    <property type="project" value="TreeGrafter"/>
</dbReference>
<comment type="caution">
    <text evidence="6">The sequence shown here is derived from an EMBL/GenBank/DDBJ whole genome shotgun (WGS) entry which is preliminary data.</text>
</comment>
<feature type="compositionally biased region" description="Low complexity" evidence="5">
    <location>
        <begin position="490"/>
        <end position="506"/>
    </location>
</feature>
<accession>A0A9W7Y7T9</accession>
<dbReference type="InterPro" id="IPR019015">
    <property type="entry name" value="HIRA_B_motif"/>
</dbReference>
<sequence length="506" mass="54075">MRISKPEWLHHDGDKNKLTAIFSLDFDPSGARLATAGMDNKVRLWNTRAVTHSNAGEPQLLSTLSAHSGAVMCVRFSHGSGRYLASGADDMVVLIWERDTADNAAIGSNIAGAGNVETWRPMRRLTGHESDFVKGLTFDPAGKYLATQSDDKTLRIWRTSDWQLQATVSKPFQDNIFSTYFRRPSWSPDGDCIATANAANGKVPVAAVVTRDKWTADLSFVGHHAAIEAVRFCPRVFRLPAAATAAAAADAAGSDGQSAAVSICAAGAQDRSVTVWLTSQPVPLVVAPNLFSANLLDLAWHVPEPAAGDQGDPTVALLAACSHDGTVALVEFRRSELGAPVSPVEQEDMLVRHGWMRSSHTPGRHLTGLAYIYESDGEDAGGTGSGMSITHKPQPIAESITQLKLEELNAANTSVPRETRIAQIVDNLVAQPQKAPDQAPLTAEARSDSMAIDQEVQPAREAEAMPVPVRTKNGRRRVAPLFVRPLGGQTPSASTPAARTPAAAHM</sequence>
<dbReference type="GO" id="GO:0000417">
    <property type="term" value="C:HIR complex"/>
    <property type="evidence" value="ECO:0007669"/>
    <property type="project" value="TreeGrafter"/>
</dbReference>
<dbReference type="InterPro" id="IPR036322">
    <property type="entry name" value="WD40_repeat_dom_sf"/>
</dbReference>
<reference evidence="6" key="1">
    <citation type="submission" date="2022-07" db="EMBL/GenBank/DDBJ databases">
        <title>Phylogenomic reconstructions and comparative analyses of Kickxellomycotina fungi.</title>
        <authorList>
            <person name="Reynolds N.K."/>
            <person name="Stajich J.E."/>
            <person name="Barry K."/>
            <person name="Grigoriev I.V."/>
            <person name="Crous P."/>
            <person name="Smith M.E."/>
        </authorList>
    </citation>
    <scope>NUCLEOTIDE SEQUENCE</scope>
    <source>
        <strain evidence="6">BCRC 34381</strain>
    </source>
</reference>
<dbReference type="SMART" id="SM00320">
    <property type="entry name" value="WD40"/>
    <property type="match status" value="4"/>
</dbReference>
<dbReference type="EMBL" id="JANBOI010000373">
    <property type="protein sequence ID" value="KAJ1731048.1"/>
    <property type="molecule type" value="Genomic_DNA"/>
</dbReference>